<evidence type="ECO:0000256" key="13">
    <source>
        <dbReference type="ARBA" id="ARBA00023279"/>
    </source>
</evidence>
<dbReference type="Pfam" id="PF00168">
    <property type="entry name" value="C2"/>
    <property type="match status" value="1"/>
</dbReference>
<dbReference type="EC" id="3.1.4.11" evidence="15"/>
<dbReference type="PROSITE" id="PS50008">
    <property type="entry name" value="PIPLC_Y_DOMAIN"/>
    <property type="match status" value="1"/>
</dbReference>
<keyword evidence="7 15" id="KW-0378">Hydrolase</keyword>
<dbReference type="Proteomes" id="UP001178461">
    <property type="component" value="Chromosome 10"/>
</dbReference>
<evidence type="ECO:0000256" key="12">
    <source>
        <dbReference type="ARBA" id="ARBA00023242"/>
    </source>
</evidence>
<dbReference type="InterPro" id="IPR001711">
    <property type="entry name" value="PLipase_C_Pinositol-sp_Y"/>
</dbReference>
<dbReference type="PROSITE" id="PS50004">
    <property type="entry name" value="C2"/>
    <property type="match status" value="1"/>
</dbReference>
<evidence type="ECO:0000256" key="1">
    <source>
        <dbReference type="ARBA" id="ARBA00001913"/>
    </source>
</evidence>
<dbReference type="GO" id="GO:0005509">
    <property type="term" value="F:calcium ion binding"/>
    <property type="evidence" value="ECO:0007669"/>
    <property type="project" value="InterPro"/>
</dbReference>
<keyword evidence="12" id="KW-0539">Nucleus</keyword>
<dbReference type="CDD" id="cd00275">
    <property type="entry name" value="C2_PLC_like"/>
    <property type="match status" value="1"/>
</dbReference>
<keyword evidence="6" id="KW-0963">Cytoplasm</keyword>
<dbReference type="GO" id="GO:0005634">
    <property type="term" value="C:nucleus"/>
    <property type="evidence" value="ECO:0007669"/>
    <property type="project" value="UniProtKB-SubCell"/>
</dbReference>
<feature type="domain" description="EF-hand" evidence="18">
    <location>
        <begin position="46"/>
        <end position="81"/>
    </location>
</feature>
<evidence type="ECO:0000256" key="7">
    <source>
        <dbReference type="ARBA" id="ARBA00022801"/>
    </source>
</evidence>
<dbReference type="InterPro" id="IPR015359">
    <property type="entry name" value="PLC_EF-hand-like"/>
</dbReference>
<dbReference type="InterPro" id="IPR000008">
    <property type="entry name" value="C2_dom"/>
</dbReference>
<dbReference type="FunFam" id="1.10.238.10:FF:000005">
    <property type="entry name" value="Phosphoinositide phospholipase C"/>
    <property type="match status" value="1"/>
</dbReference>
<evidence type="ECO:0000259" key="18">
    <source>
        <dbReference type="PROSITE" id="PS50222"/>
    </source>
</evidence>
<dbReference type="SUPFAM" id="SSF47473">
    <property type="entry name" value="EF-hand"/>
    <property type="match status" value="1"/>
</dbReference>
<keyword evidence="20" id="KW-1185">Reference proteome</keyword>
<keyword evidence="9 15" id="KW-0442">Lipid degradation</keyword>
<dbReference type="GO" id="GO:0048471">
    <property type="term" value="C:perinuclear region of cytoplasm"/>
    <property type="evidence" value="ECO:0007669"/>
    <property type="project" value="UniProtKB-SubCell"/>
</dbReference>
<dbReference type="GO" id="GO:0035556">
    <property type="term" value="P:intracellular signal transduction"/>
    <property type="evidence" value="ECO:0007669"/>
    <property type="project" value="InterPro"/>
</dbReference>
<evidence type="ECO:0000256" key="3">
    <source>
        <dbReference type="ARBA" id="ARBA00004123"/>
    </source>
</evidence>
<feature type="domain" description="PI-PLC Y-box" evidence="17">
    <location>
        <begin position="383"/>
        <end position="499"/>
    </location>
</feature>
<name>A0AA35PI94_9SAUR</name>
<dbReference type="Gene3D" id="3.20.20.190">
    <property type="entry name" value="Phosphatidylinositol (PI) phosphodiesterase"/>
    <property type="match status" value="1"/>
</dbReference>
<keyword evidence="10 15" id="KW-0443">Lipid metabolism</keyword>
<dbReference type="InterPro" id="IPR035892">
    <property type="entry name" value="C2_domain_sf"/>
</dbReference>
<dbReference type="SMART" id="SM00239">
    <property type="entry name" value="C2"/>
    <property type="match status" value="1"/>
</dbReference>
<comment type="function">
    <text evidence="2">The production of the second messenger molecules diacylglycerol (DAG) and inositol 1,4,5-trisphosphate (IP3) is mediated by activated phosphatidylinositol-specific phospholipase C enzymes. In vitro, hydrolyzes PtdIns(4,5)P2 in a Ca(2+)-dependent manner. Triggers intracellular Ca(2+) oscillations in oocytes solely during M phase and is involved in inducing oocyte activation and initiating embryonic development up to the blastocyst stage. Is therefore a strong candidate for the egg-activating soluble sperm factor that is transferred from the sperm into the egg cytoplasm following gamete membrane fusion. May exert an inhibitory effect on phospholipase-C-coupled processes that depend on calcium ions and protein kinase C, including CFTR trafficking and function.</text>
</comment>
<evidence type="ECO:0000256" key="14">
    <source>
        <dbReference type="ARBA" id="ARBA00023674"/>
    </source>
</evidence>
<proteinExistence type="predicted"/>
<dbReference type="InterPro" id="IPR017946">
    <property type="entry name" value="PLC-like_Pdiesterase_TIM-brl"/>
</dbReference>
<keyword evidence="13" id="KW-0278">Fertilization</keyword>
<evidence type="ECO:0000256" key="4">
    <source>
        <dbReference type="ARBA" id="ARBA00004556"/>
    </source>
</evidence>
<evidence type="ECO:0000256" key="2">
    <source>
        <dbReference type="ARBA" id="ARBA00003992"/>
    </source>
</evidence>
<gene>
    <name evidence="19" type="ORF">PODLI_1B024938</name>
</gene>
<dbReference type="PANTHER" id="PTHR10336">
    <property type="entry name" value="PHOSPHOINOSITIDE-SPECIFIC PHOSPHOLIPASE C FAMILY PROTEIN"/>
    <property type="match status" value="1"/>
</dbReference>
<protein>
    <recommendedName>
        <fullName evidence="15">Phosphoinositide phospholipase C</fullName>
        <ecNumber evidence="15">3.1.4.11</ecNumber>
    </recommendedName>
</protein>
<evidence type="ECO:0000256" key="9">
    <source>
        <dbReference type="ARBA" id="ARBA00022963"/>
    </source>
</evidence>
<dbReference type="PROSITE" id="PS50222">
    <property type="entry name" value="EF_HAND_2"/>
    <property type="match status" value="1"/>
</dbReference>
<dbReference type="Gene3D" id="2.60.40.150">
    <property type="entry name" value="C2 domain"/>
    <property type="match status" value="1"/>
</dbReference>
<comment type="subcellular location">
    <subcellularLocation>
        <location evidence="4">Cytoplasm</location>
        <location evidence="4">Perinuclear region</location>
    </subcellularLocation>
    <subcellularLocation>
        <location evidence="3">Nucleus</location>
    </subcellularLocation>
</comment>
<feature type="domain" description="C2" evidence="16">
    <location>
        <begin position="500"/>
        <end position="625"/>
    </location>
</feature>
<keyword evidence="5" id="KW-0217">Developmental protein</keyword>
<evidence type="ECO:0000256" key="5">
    <source>
        <dbReference type="ARBA" id="ARBA00022473"/>
    </source>
</evidence>
<dbReference type="PANTHER" id="PTHR10336:SF29">
    <property type="entry name" value="1-PHOSPHATIDYLINOSITOL 4,5-BISPHOSPHATE PHOSPHODIESTERASE ZETA-1"/>
    <property type="match status" value="1"/>
</dbReference>
<dbReference type="PRINTS" id="PR00390">
    <property type="entry name" value="PHPHLIPASEC"/>
</dbReference>
<dbReference type="SMART" id="SM00148">
    <property type="entry name" value="PLCXc"/>
    <property type="match status" value="1"/>
</dbReference>
<comment type="catalytic activity">
    <reaction evidence="14">
        <text>a 1,2-diacyl-sn-glycero-3-phospho-(1D-myo-inositol-4,5-bisphosphate) + H2O = 1D-myo-inositol 1,4,5-trisphosphate + a 1,2-diacyl-sn-glycerol + H(+)</text>
        <dbReference type="Rhea" id="RHEA:33179"/>
        <dbReference type="ChEBI" id="CHEBI:15377"/>
        <dbReference type="ChEBI" id="CHEBI:15378"/>
        <dbReference type="ChEBI" id="CHEBI:17815"/>
        <dbReference type="ChEBI" id="CHEBI:58456"/>
        <dbReference type="ChEBI" id="CHEBI:203600"/>
        <dbReference type="EC" id="3.1.4.11"/>
    </reaction>
    <physiologicalReaction direction="left-to-right" evidence="14">
        <dbReference type="Rhea" id="RHEA:33180"/>
    </physiologicalReaction>
</comment>
<dbReference type="GO" id="GO:0060470">
    <property type="term" value="P:positive regulation of cytosolic calcium ion concentration involved in egg activation"/>
    <property type="evidence" value="ECO:0007669"/>
    <property type="project" value="TreeGrafter"/>
</dbReference>
<dbReference type="SUPFAM" id="SSF49562">
    <property type="entry name" value="C2 domain (Calcium/lipid-binding domain, CaLB)"/>
    <property type="match status" value="1"/>
</dbReference>
<keyword evidence="11" id="KW-0807">Transducer</keyword>
<dbReference type="InterPro" id="IPR000909">
    <property type="entry name" value="PLipase_C_PInositol-sp_X_dom"/>
</dbReference>
<sequence length="691" mass="79064">MPKLAGKFLNLLFSTWFMDLIFDEFRDGKINLDKTLKLLNKFDVSYDYVHVKKVFKKNDKQKSGLITMEDFRAIYRTLLHRPELHELFSSYSPNKKVLTVSNLCDFLRKEQFELDVNEARAVSLINKFEPIDEARSQREMTFEGFIRYMLSEECSIFKQKHRTVYQDMNFPLCDYFISSSHNTYLIQDQLVGPSHLWGYANSLKKGCRCVEIDCWDGPNNEPVVYHGHTLTSKITFKNVIDVVHKHAFEASDYPLTISLENHCSAPQQEKMAGHLLDILRDTLCTSTLDDSMPSELPSPEQLKFKILIKNKKVGTLEETLQRRGQRCMGQIAELEEVMESEDDLIDEDPKAQLIKKPLARLASAPKKDKKDKKTHKVKVAMLLSELVIYTASRSFVSFEDSKEKQKFYQNNSIGEVKGQKLISKRAPDFIAHTTNFITRIYPKGTRTDSSNYDPQEFWNVGCQMVALNFQTPGVQMDLLNGKYLDNGGSGYILKPEFLRKRDTDYNPHDVNMKFRALTLTVRIISGCQLPPSNLSKSNKADPVVKIEIHGVPGDMNKQQTSVIKNNALNPRWNETFTFNINVPDLALIRFVLEDQMALTANDFLGQFTLPVMSLNKGYRHVPLVSKLGVTLKPASLFVYICCYCIWSSFPVFNPLPFKENTNTAFQNGAVAEVSSVAQKENGRPVAVHLKF</sequence>
<dbReference type="Gene3D" id="1.10.238.10">
    <property type="entry name" value="EF-hand"/>
    <property type="match status" value="2"/>
</dbReference>
<dbReference type="Pfam" id="PF09279">
    <property type="entry name" value="EF-hand_like"/>
    <property type="match status" value="1"/>
</dbReference>
<accession>A0AA35PI94</accession>
<evidence type="ECO:0000313" key="19">
    <source>
        <dbReference type="EMBL" id="CAI5786413.1"/>
    </source>
</evidence>
<evidence type="ECO:0000256" key="6">
    <source>
        <dbReference type="ARBA" id="ARBA00022490"/>
    </source>
</evidence>
<dbReference type="Pfam" id="PF00387">
    <property type="entry name" value="PI-PLC-Y"/>
    <property type="match status" value="1"/>
</dbReference>
<evidence type="ECO:0000313" key="20">
    <source>
        <dbReference type="Proteomes" id="UP001178461"/>
    </source>
</evidence>
<evidence type="ECO:0000256" key="8">
    <source>
        <dbReference type="ARBA" id="ARBA00022837"/>
    </source>
</evidence>
<dbReference type="InterPro" id="IPR002048">
    <property type="entry name" value="EF_hand_dom"/>
</dbReference>
<evidence type="ECO:0000256" key="10">
    <source>
        <dbReference type="ARBA" id="ARBA00023098"/>
    </source>
</evidence>
<dbReference type="GO" id="GO:0004435">
    <property type="term" value="F:phosphatidylinositol-4,5-bisphosphate phospholipase C activity"/>
    <property type="evidence" value="ECO:0007669"/>
    <property type="project" value="UniProtKB-EC"/>
</dbReference>
<reference evidence="19" key="1">
    <citation type="submission" date="2022-12" db="EMBL/GenBank/DDBJ databases">
        <authorList>
            <person name="Alioto T."/>
            <person name="Alioto T."/>
            <person name="Gomez Garrido J."/>
        </authorList>
    </citation>
    <scope>NUCLEOTIDE SEQUENCE</scope>
</reference>
<dbReference type="InterPro" id="IPR011992">
    <property type="entry name" value="EF-hand-dom_pair"/>
</dbReference>
<organism evidence="19 20">
    <name type="scientific">Podarcis lilfordi</name>
    <name type="common">Lilford's wall lizard</name>
    <dbReference type="NCBI Taxonomy" id="74358"/>
    <lineage>
        <taxon>Eukaryota</taxon>
        <taxon>Metazoa</taxon>
        <taxon>Chordata</taxon>
        <taxon>Craniata</taxon>
        <taxon>Vertebrata</taxon>
        <taxon>Euteleostomi</taxon>
        <taxon>Lepidosauria</taxon>
        <taxon>Squamata</taxon>
        <taxon>Bifurcata</taxon>
        <taxon>Unidentata</taxon>
        <taxon>Episquamata</taxon>
        <taxon>Laterata</taxon>
        <taxon>Lacertibaenia</taxon>
        <taxon>Lacertidae</taxon>
        <taxon>Podarcis</taxon>
    </lineage>
</organism>
<evidence type="ECO:0000256" key="15">
    <source>
        <dbReference type="RuleBase" id="RU361133"/>
    </source>
</evidence>
<dbReference type="SMART" id="SM00149">
    <property type="entry name" value="PLCYc"/>
    <property type="match status" value="1"/>
</dbReference>
<keyword evidence="8" id="KW-0106">Calcium</keyword>
<dbReference type="SUPFAM" id="SSF51695">
    <property type="entry name" value="PLC-like phosphodiesterases"/>
    <property type="match status" value="1"/>
</dbReference>
<dbReference type="EMBL" id="OX395135">
    <property type="protein sequence ID" value="CAI5786413.1"/>
    <property type="molecule type" value="Genomic_DNA"/>
</dbReference>
<dbReference type="AlphaFoldDB" id="A0AA35PI94"/>
<dbReference type="Pfam" id="PF00388">
    <property type="entry name" value="PI-PLC-X"/>
    <property type="match status" value="1"/>
</dbReference>
<dbReference type="InterPro" id="IPR001192">
    <property type="entry name" value="PI-PLC_fam"/>
</dbReference>
<evidence type="ECO:0000256" key="11">
    <source>
        <dbReference type="ARBA" id="ARBA00023224"/>
    </source>
</evidence>
<dbReference type="GO" id="GO:0016042">
    <property type="term" value="P:lipid catabolic process"/>
    <property type="evidence" value="ECO:0007669"/>
    <property type="project" value="UniProtKB-KW"/>
</dbReference>
<evidence type="ECO:0000259" key="17">
    <source>
        <dbReference type="PROSITE" id="PS50008"/>
    </source>
</evidence>
<comment type="cofactor">
    <cofactor evidence="1">
        <name>Ca(2+)</name>
        <dbReference type="ChEBI" id="CHEBI:29108"/>
    </cofactor>
</comment>
<dbReference type="PROSITE" id="PS50007">
    <property type="entry name" value="PIPLC_X_DOMAIN"/>
    <property type="match status" value="1"/>
</dbReference>
<evidence type="ECO:0000259" key="16">
    <source>
        <dbReference type="PROSITE" id="PS50004"/>
    </source>
</evidence>